<sequence length="541" mass="59943">MCRKGIFVLLNVFSVFIINGVSEYCFRGRIPEGNLGQCDGVISSVDTIEECCEAGGSGWAAEQNGNNCEPACPVKFCFRNRKARSSRLGSCTGLIGKKTKEDCCRQGGQGWTKSKQGQRCVDTCHGVTDESPAKFCFSSRQQNSESCRPSTFLRKMTKLECCQNGGKGWSTSRDGVECQSACETGPLEVIHGGWSDWSEWDTCSETCGDGIQRRYRTCDNPAPKNGGADCDGEQVEEAVCQDRRCPIDGKWGEWQPYGECSATCTYLEDKVYRQQKRECNNPPPQFGGLSCVGPSIRNTACTDLPQCPIDGGWSEYSEWSDCSQTCENGTQVRTRACDNPTAKYGGRQCEGEDTEKQVCQNPRVCPTHGGWSEWGRWTPCTARRCGVEGSTFRYRSCTKPTPKNRGLFCIGRAVDQRACTRSCEDLGSGSGSGSGSGDFFLFNWNKEDTGDKNNAFSYSVGEFLADIEDLQPSILDAENEALQLDPIVVESESFSFDYSLEEQFLEYSNVEKNENDQHRPSRQRKLPTTNRGSDSYSFDDI</sequence>
<evidence type="ECO:0000256" key="2">
    <source>
        <dbReference type="ARBA" id="ARBA00023157"/>
    </source>
</evidence>
<evidence type="ECO:0000256" key="3">
    <source>
        <dbReference type="SAM" id="MobiDB-lite"/>
    </source>
</evidence>
<dbReference type="PROSITE" id="PS51364">
    <property type="entry name" value="TB"/>
    <property type="match status" value="2"/>
</dbReference>
<keyword evidence="4" id="KW-0732">Signal</keyword>
<evidence type="ECO:0000256" key="1">
    <source>
        <dbReference type="ARBA" id="ARBA00022737"/>
    </source>
</evidence>
<dbReference type="InterPro" id="IPR017878">
    <property type="entry name" value="TB_dom"/>
</dbReference>
<feature type="domain" description="TB" evidence="5">
    <location>
        <begin position="134"/>
        <end position="182"/>
    </location>
</feature>
<keyword evidence="2" id="KW-1015">Disulfide bond</keyword>
<gene>
    <name evidence="6" type="ORF">HOLleu_04935</name>
</gene>
<dbReference type="PANTHER" id="PTHR22906">
    <property type="entry name" value="PROPERDIN"/>
    <property type="match status" value="1"/>
</dbReference>
<comment type="caution">
    <text evidence="6">The sequence shown here is derived from an EMBL/GenBank/DDBJ whole genome shotgun (WGS) entry which is preliminary data.</text>
</comment>
<dbReference type="PANTHER" id="PTHR22906:SF21">
    <property type="entry name" value="SEMA DOMAIN-CONTAINING PROTEIN"/>
    <property type="match status" value="1"/>
</dbReference>
<feature type="domain" description="TB" evidence="5">
    <location>
        <begin position="23"/>
        <end position="73"/>
    </location>
</feature>
<accession>A0A9Q1CIY1</accession>
<keyword evidence="1" id="KW-0677">Repeat</keyword>
<feature type="compositionally biased region" description="Polar residues" evidence="3">
    <location>
        <begin position="526"/>
        <end position="541"/>
    </location>
</feature>
<reference evidence="6" key="1">
    <citation type="submission" date="2021-10" db="EMBL/GenBank/DDBJ databases">
        <title>Tropical sea cucumber genome reveals ecological adaptation and Cuvierian tubules defense mechanism.</title>
        <authorList>
            <person name="Chen T."/>
        </authorList>
    </citation>
    <scope>NUCLEOTIDE SEQUENCE</scope>
    <source>
        <strain evidence="6">Nanhai2018</strain>
        <tissue evidence="6">Muscle</tissue>
    </source>
</reference>
<dbReference type="Gene3D" id="2.20.100.10">
    <property type="entry name" value="Thrombospondin type-1 (TSP1) repeat"/>
    <property type="match status" value="4"/>
</dbReference>
<protein>
    <submittedName>
        <fullName evidence="6">Hemicentin-1</fullName>
    </submittedName>
</protein>
<dbReference type="EMBL" id="JAIZAY010000002">
    <property type="protein sequence ID" value="KAJ8046307.1"/>
    <property type="molecule type" value="Genomic_DNA"/>
</dbReference>
<feature type="region of interest" description="Disordered" evidence="3">
    <location>
        <begin position="511"/>
        <end position="541"/>
    </location>
</feature>
<dbReference type="PRINTS" id="PR01705">
    <property type="entry name" value="TSP1REPEAT"/>
</dbReference>
<dbReference type="InterPro" id="IPR052065">
    <property type="entry name" value="Compl_asym_regulator"/>
</dbReference>
<evidence type="ECO:0000259" key="5">
    <source>
        <dbReference type="PROSITE" id="PS51364"/>
    </source>
</evidence>
<dbReference type="SUPFAM" id="SSF82895">
    <property type="entry name" value="TSP-1 type 1 repeat"/>
    <property type="match status" value="4"/>
</dbReference>
<dbReference type="OrthoDB" id="446173at2759"/>
<dbReference type="FunFam" id="2.20.100.10:FF:000007">
    <property type="entry name" value="Thrombospondin 1"/>
    <property type="match status" value="2"/>
</dbReference>
<dbReference type="InterPro" id="IPR036383">
    <property type="entry name" value="TSP1_rpt_sf"/>
</dbReference>
<name>A0A9Q1CIY1_HOLLE</name>
<dbReference type="PROSITE" id="PS50092">
    <property type="entry name" value="TSP1"/>
    <property type="match status" value="4"/>
</dbReference>
<evidence type="ECO:0000313" key="6">
    <source>
        <dbReference type="EMBL" id="KAJ8046307.1"/>
    </source>
</evidence>
<feature type="chain" id="PRO_5040255320" evidence="4">
    <location>
        <begin position="23"/>
        <end position="541"/>
    </location>
</feature>
<dbReference type="AlphaFoldDB" id="A0A9Q1CIY1"/>
<dbReference type="Proteomes" id="UP001152320">
    <property type="component" value="Chromosome 2"/>
</dbReference>
<dbReference type="Pfam" id="PF00090">
    <property type="entry name" value="TSP_1"/>
    <property type="match status" value="4"/>
</dbReference>
<feature type="signal peptide" evidence="4">
    <location>
        <begin position="1"/>
        <end position="22"/>
    </location>
</feature>
<evidence type="ECO:0000313" key="7">
    <source>
        <dbReference type="Proteomes" id="UP001152320"/>
    </source>
</evidence>
<keyword evidence="7" id="KW-1185">Reference proteome</keyword>
<organism evidence="6 7">
    <name type="scientific">Holothuria leucospilota</name>
    <name type="common">Black long sea cucumber</name>
    <name type="synonym">Mertensiothuria leucospilota</name>
    <dbReference type="NCBI Taxonomy" id="206669"/>
    <lineage>
        <taxon>Eukaryota</taxon>
        <taxon>Metazoa</taxon>
        <taxon>Echinodermata</taxon>
        <taxon>Eleutherozoa</taxon>
        <taxon>Echinozoa</taxon>
        <taxon>Holothuroidea</taxon>
        <taxon>Aspidochirotacea</taxon>
        <taxon>Aspidochirotida</taxon>
        <taxon>Holothuriidae</taxon>
        <taxon>Holothuria</taxon>
    </lineage>
</organism>
<dbReference type="SMART" id="SM00209">
    <property type="entry name" value="TSP1"/>
    <property type="match status" value="4"/>
</dbReference>
<proteinExistence type="predicted"/>
<evidence type="ECO:0000256" key="4">
    <source>
        <dbReference type="SAM" id="SignalP"/>
    </source>
</evidence>
<dbReference type="InterPro" id="IPR000884">
    <property type="entry name" value="TSP1_rpt"/>
</dbReference>